<proteinExistence type="predicted"/>
<dbReference type="KEGG" id="sdf:ACG33_05425"/>
<dbReference type="EMBL" id="CP011971">
    <property type="protein sequence ID" value="AMN46546.1"/>
    <property type="molecule type" value="Genomic_DNA"/>
</dbReference>
<reference evidence="2 3" key="1">
    <citation type="submission" date="2015-06" db="EMBL/GenBank/DDBJ databases">
        <title>A Comprehensive Approach to Explore the Metabolic and Phylogenetic Diversity of Bacterial Steroid Degradation in the Environment: Testosterone as an Example.</title>
        <authorList>
            <person name="Yang F.-C."/>
            <person name="Chen Y.-L."/>
            <person name="Yu C.-P."/>
            <person name="Tang S.-L."/>
            <person name="Wang P.-H."/>
            <person name="Ismail W."/>
            <person name="Wang C.-H."/>
            <person name="Yang C.-Y."/>
            <person name="Chiang Y.-R."/>
        </authorList>
    </citation>
    <scope>NUCLEOTIDE SEQUENCE [LARGE SCALE GENOMIC DNA]</scope>
    <source>
        <strain evidence="2 3">DSM 18526</strain>
    </source>
</reference>
<dbReference type="Gene3D" id="3.40.630.30">
    <property type="match status" value="1"/>
</dbReference>
<dbReference type="InterPro" id="IPR000182">
    <property type="entry name" value="GNAT_dom"/>
</dbReference>
<gene>
    <name evidence="2" type="ORF">ACG33_05425</name>
</gene>
<evidence type="ECO:0000259" key="1">
    <source>
        <dbReference type="Pfam" id="PF00583"/>
    </source>
</evidence>
<dbReference type="InterPro" id="IPR016181">
    <property type="entry name" value="Acyl_CoA_acyltransferase"/>
</dbReference>
<organism evidence="2 3">
    <name type="scientific">Steroidobacter denitrificans</name>
    <dbReference type="NCBI Taxonomy" id="465721"/>
    <lineage>
        <taxon>Bacteria</taxon>
        <taxon>Pseudomonadati</taxon>
        <taxon>Pseudomonadota</taxon>
        <taxon>Gammaproteobacteria</taxon>
        <taxon>Steroidobacterales</taxon>
        <taxon>Steroidobacteraceae</taxon>
        <taxon>Steroidobacter</taxon>
    </lineage>
</organism>
<name>A0A127F7W8_STEDE</name>
<dbReference type="Proteomes" id="UP000070250">
    <property type="component" value="Chromosome"/>
</dbReference>
<feature type="domain" description="N-acetyltransferase" evidence="1">
    <location>
        <begin position="21"/>
        <end position="115"/>
    </location>
</feature>
<accession>A0A127F7W8</accession>
<sequence length="149" mass="17289">MEDLSRSSLNTGMFPAIDAHGERQDESMARWFADDSSHPLVILKDGRRVGFALIGRPLRHQRDQVDFRMAEFFVVLEARRLGIGREAASLIFNRFAGTWEIVEFIYNKPALEFWRSILDEYTGGRYHESSTYSEVRQRFESAGLRDPRS</sequence>
<keyword evidence="3" id="KW-1185">Reference proteome</keyword>
<evidence type="ECO:0000313" key="3">
    <source>
        <dbReference type="Proteomes" id="UP000070250"/>
    </source>
</evidence>
<evidence type="ECO:0000313" key="2">
    <source>
        <dbReference type="EMBL" id="AMN46546.1"/>
    </source>
</evidence>
<dbReference type="GO" id="GO:0016747">
    <property type="term" value="F:acyltransferase activity, transferring groups other than amino-acyl groups"/>
    <property type="evidence" value="ECO:0007669"/>
    <property type="project" value="InterPro"/>
</dbReference>
<dbReference type="Pfam" id="PF00583">
    <property type="entry name" value="Acetyltransf_1"/>
    <property type="match status" value="1"/>
</dbReference>
<dbReference type="SUPFAM" id="SSF55729">
    <property type="entry name" value="Acyl-CoA N-acyltransferases (Nat)"/>
    <property type="match status" value="1"/>
</dbReference>
<dbReference type="AlphaFoldDB" id="A0A127F7W8"/>
<protein>
    <recommendedName>
        <fullName evidence="1">N-acetyltransferase domain-containing protein</fullName>
    </recommendedName>
</protein>